<dbReference type="EMBL" id="JRRC01492381">
    <property type="protein sequence ID" value="KHG08232.1"/>
    <property type="molecule type" value="Genomic_DNA"/>
</dbReference>
<accession>A0A0B0N6B4</accession>
<evidence type="ECO:0000313" key="2">
    <source>
        <dbReference type="Proteomes" id="UP000032142"/>
    </source>
</evidence>
<keyword evidence="2" id="KW-1185">Reference proteome</keyword>
<evidence type="ECO:0000313" key="1">
    <source>
        <dbReference type="EMBL" id="KHG08232.1"/>
    </source>
</evidence>
<reference evidence="2" key="1">
    <citation type="submission" date="2014-09" db="EMBL/GenBank/DDBJ databases">
        <authorList>
            <person name="Mudge J."/>
            <person name="Ramaraj T."/>
            <person name="Lindquist I.E."/>
            <person name="Bharti A.K."/>
            <person name="Sundararajan A."/>
            <person name="Cameron C.T."/>
            <person name="Woodward J.E."/>
            <person name="May G.D."/>
            <person name="Brubaker C."/>
            <person name="Broadhvest J."/>
            <person name="Wilkins T.A."/>
        </authorList>
    </citation>
    <scope>NUCLEOTIDE SEQUENCE</scope>
    <source>
        <strain evidence="2">cv. AKA8401</strain>
    </source>
</reference>
<organism evidence="1 2">
    <name type="scientific">Gossypium arboreum</name>
    <name type="common">Tree cotton</name>
    <name type="synonym">Gossypium nanking</name>
    <dbReference type="NCBI Taxonomy" id="29729"/>
    <lineage>
        <taxon>Eukaryota</taxon>
        <taxon>Viridiplantae</taxon>
        <taxon>Streptophyta</taxon>
        <taxon>Embryophyta</taxon>
        <taxon>Tracheophyta</taxon>
        <taxon>Spermatophyta</taxon>
        <taxon>Magnoliopsida</taxon>
        <taxon>eudicotyledons</taxon>
        <taxon>Gunneridae</taxon>
        <taxon>Pentapetalae</taxon>
        <taxon>rosids</taxon>
        <taxon>malvids</taxon>
        <taxon>Malvales</taxon>
        <taxon>Malvaceae</taxon>
        <taxon>Malvoideae</taxon>
        <taxon>Gossypium</taxon>
    </lineage>
</organism>
<comment type="caution">
    <text evidence="1">The sequence shown here is derived from an EMBL/GenBank/DDBJ whole genome shotgun (WGS) entry which is preliminary data.</text>
</comment>
<proteinExistence type="predicted"/>
<dbReference type="Proteomes" id="UP000032142">
    <property type="component" value="Unassembled WGS sequence"/>
</dbReference>
<sequence length="153" mass="16801">MKISATLYSYNIRPCLGHGVSHNMRASVRPCLEHSISNVMRASVRPCLEHGISVDLCTSVRPCLGHGVSHIMRASCKTMSGTWHQQFALLYEAYRASFSSYSKLMRYESSYVVLMCRQVSTGDQGMSETSIKLSPEAFGIASLNVLSVACIGT</sequence>
<protein>
    <submittedName>
        <fullName evidence="1">Sun domain-containing 1</fullName>
    </submittedName>
</protein>
<dbReference type="AlphaFoldDB" id="A0A0B0N6B4"/>
<name>A0A0B0N6B4_GOSAR</name>
<gene>
    <name evidence="1" type="ORF">F383_34991</name>
</gene>